<evidence type="ECO:0000313" key="3">
    <source>
        <dbReference type="Proteomes" id="UP000638560"/>
    </source>
</evidence>
<accession>A0ABS0GTA0</accession>
<dbReference type="RefSeq" id="WP_196201056.1">
    <property type="nucleotide sequence ID" value="NZ_JADPUN010000117.1"/>
</dbReference>
<dbReference type="EMBL" id="JADPUN010000117">
    <property type="protein sequence ID" value="MBF9129422.1"/>
    <property type="molecule type" value="Genomic_DNA"/>
</dbReference>
<organism evidence="2 3">
    <name type="scientific">Plantactinospora alkalitolerans</name>
    <dbReference type="NCBI Taxonomy" id="2789879"/>
    <lineage>
        <taxon>Bacteria</taxon>
        <taxon>Bacillati</taxon>
        <taxon>Actinomycetota</taxon>
        <taxon>Actinomycetes</taxon>
        <taxon>Micromonosporales</taxon>
        <taxon>Micromonosporaceae</taxon>
        <taxon>Plantactinospora</taxon>
    </lineage>
</organism>
<comment type="caution">
    <text evidence="2">The sequence shown here is derived from an EMBL/GenBank/DDBJ whole genome shotgun (WGS) entry which is preliminary data.</text>
</comment>
<gene>
    <name evidence="2" type="ORF">I0C86_10620</name>
</gene>
<protein>
    <submittedName>
        <fullName evidence="2">Helix-turn-helix transcriptional regulator</fullName>
    </submittedName>
</protein>
<dbReference type="Gene3D" id="1.10.260.40">
    <property type="entry name" value="lambda repressor-like DNA-binding domains"/>
    <property type="match status" value="1"/>
</dbReference>
<reference evidence="2 3" key="1">
    <citation type="submission" date="2020-11" db="EMBL/GenBank/DDBJ databases">
        <title>A novel isolate from a Black sea contaminated sediment with potential to produce alkanes: Plantactinospora alkalitolerans sp. nov.</title>
        <authorList>
            <person name="Carro L."/>
            <person name="Veyisoglu A."/>
            <person name="Guven K."/>
            <person name="Schumann P."/>
            <person name="Klenk H.-P."/>
            <person name="Sahin N."/>
        </authorList>
    </citation>
    <scope>NUCLEOTIDE SEQUENCE [LARGE SCALE GENOMIC DNA]</scope>
    <source>
        <strain evidence="2 3">S1510</strain>
    </source>
</reference>
<feature type="domain" description="HTH cro/C1-type" evidence="1">
    <location>
        <begin position="13"/>
        <end position="67"/>
    </location>
</feature>
<dbReference type="SMART" id="SM00530">
    <property type="entry name" value="HTH_XRE"/>
    <property type="match status" value="1"/>
</dbReference>
<keyword evidence="3" id="KW-1185">Reference proteome</keyword>
<dbReference type="SUPFAM" id="SSF47413">
    <property type="entry name" value="lambda repressor-like DNA-binding domains"/>
    <property type="match status" value="1"/>
</dbReference>
<dbReference type="Pfam" id="PF13560">
    <property type="entry name" value="HTH_31"/>
    <property type="match status" value="1"/>
</dbReference>
<dbReference type="CDD" id="cd00093">
    <property type="entry name" value="HTH_XRE"/>
    <property type="match status" value="1"/>
</dbReference>
<evidence type="ECO:0000259" key="1">
    <source>
        <dbReference type="PROSITE" id="PS50943"/>
    </source>
</evidence>
<dbReference type="InterPro" id="IPR010982">
    <property type="entry name" value="Lambda_DNA-bd_dom_sf"/>
</dbReference>
<sequence length="261" mass="29274">MGMSASEFLLWELRRRREAEGLSQDEWGSRVYFSAQHVSAVERGTRPAKTDYLGAVDKEFGTSLTVFYESFVKNELAPAWLRPWLEYEEKAVALRLYGALVIPGLFQTERYARMVLSCGPLQPQEVERRVELRLSRQSILDRKDPPRISAVVDELALRRGEPEIMPEQLHHLVTLAERPNITIRVVPADAPAHLGWGGPLALASFIDAEDVGYLDNHLEGQTVTNPNQVATLDAVWDSVGAVALPARQSLCLIEEVAKSWT</sequence>
<dbReference type="Pfam" id="PF19054">
    <property type="entry name" value="DUF5753"/>
    <property type="match status" value="1"/>
</dbReference>
<proteinExistence type="predicted"/>
<evidence type="ECO:0000313" key="2">
    <source>
        <dbReference type="EMBL" id="MBF9129422.1"/>
    </source>
</evidence>
<name>A0ABS0GTA0_9ACTN</name>
<dbReference type="InterPro" id="IPR043917">
    <property type="entry name" value="DUF5753"/>
</dbReference>
<dbReference type="InterPro" id="IPR001387">
    <property type="entry name" value="Cro/C1-type_HTH"/>
</dbReference>
<dbReference type="PROSITE" id="PS50943">
    <property type="entry name" value="HTH_CROC1"/>
    <property type="match status" value="1"/>
</dbReference>
<dbReference type="Proteomes" id="UP000638560">
    <property type="component" value="Unassembled WGS sequence"/>
</dbReference>